<keyword evidence="3" id="KW-1185">Reference proteome</keyword>
<accession>A0A7I8DE93</accession>
<protein>
    <submittedName>
        <fullName evidence="2">Uncharacterized protein</fullName>
    </submittedName>
</protein>
<dbReference type="KEGG" id="eff:skT53_33420"/>
<evidence type="ECO:0000313" key="2">
    <source>
        <dbReference type="EMBL" id="BCJ88357.1"/>
    </source>
</evidence>
<keyword evidence="1" id="KW-1133">Transmembrane helix</keyword>
<keyword evidence="1" id="KW-0472">Membrane</keyword>
<name>A0A7I8DE93_9BACL</name>
<sequence>MKRMEWLFVLILVAIGLSCLTMSANVISGLNSFHAYLHTMLQICVWAVIPVIVAVVIYLIIRKKGDS</sequence>
<evidence type="ECO:0000256" key="1">
    <source>
        <dbReference type="SAM" id="Phobius"/>
    </source>
</evidence>
<feature type="transmembrane region" description="Helical" evidence="1">
    <location>
        <begin position="39"/>
        <end position="61"/>
    </location>
</feature>
<dbReference type="EMBL" id="AP023366">
    <property type="protein sequence ID" value="BCJ88357.1"/>
    <property type="molecule type" value="Genomic_DNA"/>
</dbReference>
<evidence type="ECO:0000313" key="3">
    <source>
        <dbReference type="Proteomes" id="UP000593802"/>
    </source>
</evidence>
<gene>
    <name evidence="2" type="ORF">skT53_33420</name>
</gene>
<proteinExistence type="predicted"/>
<dbReference type="PROSITE" id="PS51257">
    <property type="entry name" value="PROKAR_LIPOPROTEIN"/>
    <property type="match status" value="1"/>
</dbReference>
<organism evidence="2 3">
    <name type="scientific">Effusibacillus dendaii</name>
    <dbReference type="NCBI Taxonomy" id="2743772"/>
    <lineage>
        <taxon>Bacteria</taxon>
        <taxon>Bacillati</taxon>
        <taxon>Bacillota</taxon>
        <taxon>Bacilli</taxon>
        <taxon>Bacillales</taxon>
        <taxon>Alicyclobacillaceae</taxon>
        <taxon>Effusibacillus</taxon>
    </lineage>
</organism>
<reference evidence="2 3" key="1">
    <citation type="submission" date="2020-08" db="EMBL/GenBank/DDBJ databases">
        <title>Complete Genome Sequence of Effusibacillus dendaii Strain skT53, Isolated from Farmland soil.</title>
        <authorList>
            <person name="Konishi T."/>
            <person name="Kawasaki H."/>
        </authorList>
    </citation>
    <scope>NUCLEOTIDE SEQUENCE [LARGE SCALE GENOMIC DNA]</scope>
    <source>
        <strain evidence="3">skT53</strain>
    </source>
</reference>
<keyword evidence="1" id="KW-0812">Transmembrane</keyword>
<dbReference type="Proteomes" id="UP000593802">
    <property type="component" value="Chromosome"/>
</dbReference>
<dbReference type="AlphaFoldDB" id="A0A7I8DE93"/>